<feature type="transmembrane region" description="Helical" evidence="3">
    <location>
        <begin position="827"/>
        <end position="847"/>
    </location>
</feature>
<protein>
    <recommendedName>
        <fullName evidence="4">Major facilitator superfamily (MFS) profile domain-containing protein</fullName>
    </recommendedName>
</protein>
<dbReference type="Pfam" id="PF07690">
    <property type="entry name" value="MFS_1"/>
    <property type="match status" value="1"/>
</dbReference>
<sequence>MIEKPPAERWNQLNDLATEYGGQLSYQQLDVTDTVAIPATFASFTPELRHPIRGFVGCAGVSDNDPAHTFSVERFRRLMEINVTGTFAVAQAVAIEMQRANVNGSMVLVASMSGTVVNKGVDTAAYNTSKSGVLQLARSLAAEWGSRKGMPLIRVNSLSPGYIRTPATTESLSKPGMERSAQLRHRISLIAPHSYIAGVHLGAGGAAQAWKSLPVLGDFVVDSLEGTLPEDLASTWDFDTHSVARDEPVTRMDMSHESHGMWSAAVSKNSVEVEEAGANESAKQLRLAFQACQVEDNCFRHLATPLAGVVTRCGYIFSAAPNVEVDPRRGPESAGKRRINSWPWVIIYWGCLPNVLQSEASARSLPRIYHGKWIRIRASSKATYRTSRELQRFRKALFVSPSLSRNLQFWAKLGGTLILSAISCTMKSLLMKLDYCPPRCQWDSERPTPLSWGLCILFALVFDDPQLSRESDSNILQVGGVTLGNMYYNNPILNVLGESFDVAQEKAVQIPTLMQAGYAAGLLFLCPVADIIRLRPFVLLLVFTTTNTWLGLCLTNSFGMFQALSFLTAATTVTPQIILPLVAQLAPATRRATMIAVVSGGLFTGMLLARIIAGIVTEYENWRIVYWIAFGLQYLIFFALLLFLPDYPAVNADISYSKILYTVITIPFRQPLLVQASMIAFFVGATFISYWTVLTFLLSSPTFNLSTLVIGLFAFVGMPPFLINAILSRLITDRYHPSYSAILAIIVGLFGVIIGTFVGTFSLAGPLIQGLLVNLSLIWSQTANRAQLATVEPSARNRVNTVYTVCTFCGMLMGTAVGNNLYTRGGWHYSGGASIAFLGFAFIVAVIRGPHEKGWIGWRGGWSCTVGTYQAGETEIEHD</sequence>
<dbReference type="PANTHER" id="PTHR42910">
    <property type="entry name" value="TRANSPORTER SCO4007-RELATED"/>
    <property type="match status" value="1"/>
</dbReference>
<accession>A0ABR0BIG2</accession>
<feature type="transmembrane region" description="Helical" evidence="3">
    <location>
        <begin position="594"/>
        <end position="612"/>
    </location>
</feature>
<dbReference type="InterPro" id="IPR036291">
    <property type="entry name" value="NAD(P)-bd_dom_sf"/>
</dbReference>
<dbReference type="InterPro" id="IPR036259">
    <property type="entry name" value="MFS_trans_sf"/>
</dbReference>
<feature type="transmembrane region" description="Helical" evidence="3">
    <location>
        <begin position="739"/>
        <end position="757"/>
    </location>
</feature>
<dbReference type="InterPro" id="IPR020846">
    <property type="entry name" value="MFS_dom"/>
</dbReference>
<feature type="transmembrane region" description="Helical" evidence="3">
    <location>
        <begin position="705"/>
        <end position="727"/>
    </location>
</feature>
<evidence type="ECO:0000256" key="1">
    <source>
        <dbReference type="ARBA" id="ARBA00004141"/>
    </source>
</evidence>
<gene>
    <name evidence="5" type="ORF">Purlil1_11894</name>
</gene>
<dbReference type="PANTHER" id="PTHR42910:SF1">
    <property type="entry name" value="MAJOR FACILITATOR SUPERFAMILY (MFS) PROFILE DOMAIN-CONTAINING PROTEIN"/>
    <property type="match status" value="1"/>
</dbReference>
<dbReference type="Gene3D" id="3.40.50.720">
    <property type="entry name" value="NAD(P)-binding Rossmann-like Domain"/>
    <property type="match status" value="1"/>
</dbReference>
<keyword evidence="3" id="KW-0472">Membrane</keyword>
<feature type="transmembrane region" description="Helical" evidence="3">
    <location>
        <begin position="564"/>
        <end position="582"/>
    </location>
</feature>
<keyword evidence="2" id="KW-0521">NADP</keyword>
<dbReference type="InterPro" id="IPR002347">
    <property type="entry name" value="SDR_fam"/>
</dbReference>
<feature type="transmembrane region" description="Helical" evidence="3">
    <location>
        <begin position="624"/>
        <end position="644"/>
    </location>
</feature>
<feature type="transmembrane region" description="Helical" evidence="3">
    <location>
        <begin position="672"/>
        <end position="693"/>
    </location>
</feature>
<dbReference type="Gene3D" id="3.50.50.60">
    <property type="entry name" value="FAD/NAD(P)-binding domain"/>
    <property type="match status" value="1"/>
</dbReference>
<dbReference type="SUPFAM" id="SSF51735">
    <property type="entry name" value="NAD(P)-binding Rossmann-fold domains"/>
    <property type="match status" value="1"/>
</dbReference>
<evidence type="ECO:0000256" key="3">
    <source>
        <dbReference type="SAM" id="Phobius"/>
    </source>
</evidence>
<evidence type="ECO:0000313" key="5">
    <source>
        <dbReference type="EMBL" id="KAK4078818.1"/>
    </source>
</evidence>
<dbReference type="EMBL" id="JAWRVI010000080">
    <property type="protein sequence ID" value="KAK4078818.1"/>
    <property type="molecule type" value="Genomic_DNA"/>
</dbReference>
<dbReference type="Proteomes" id="UP001287286">
    <property type="component" value="Unassembled WGS sequence"/>
</dbReference>
<dbReference type="SUPFAM" id="SSF103473">
    <property type="entry name" value="MFS general substrate transporter"/>
    <property type="match status" value="1"/>
</dbReference>
<dbReference type="Gene3D" id="1.20.1250.20">
    <property type="entry name" value="MFS general substrate transporter like domains"/>
    <property type="match status" value="1"/>
</dbReference>
<dbReference type="PRINTS" id="PR00081">
    <property type="entry name" value="GDHRDH"/>
</dbReference>
<dbReference type="Pfam" id="PF13561">
    <property type="entry name" value="adh_short_C2"/>
    <property type="match status" value="1"/>
</dbReference>
<feature type="transmembrane region" description="Helical" evidence="3">
    <location>
        <begin position="537"/>
        <end position="558"/>
    </location>
</feature>
<keyword evidence="3" id="KW-0812">Transmembrane</keyword>
<dbReference type="PROSITE" id="PS50850">
    <property type="entry name" value="MFS"/>
    <property type="match status" value="1"/>
</dbReference>
<reference evidence="5 6" key="1">
    <citation type="journal article" date="2024" name="Microbiol. Resour. Announc.">
        <title>Genome annotations for the ascomycete fungi Trichoderma harzianum, Trichoderma aggressivum, and Purpureocillium lilacinum.</title>
        <authorList>
            <person name="Beijen E.P.W."/>
            <person name="Ohm R.A."/>
        </authorList>
    </citation>
    <scope>NUCLEOTIDE SEQUENCE [LARGE SCALE GENOMIC DNA]</scope>
    <source>
        <strain evidence="5 6">CBS 150709</strain>
    </source>
</reference>
<comment type="caution">
    <text evidence="5">The sequence shown here is derived from an EMBL/GenBank/DDBJ whole genome shotgun (WGS) entry which is preliminary data.</text>
</comment>
<dbReference type="InterPro" id="IPR011701">
    <property type="entry name" value="MFS"/>
</dbReference>
<keyword evidence="3" id="KW-1133">Transmembrane helix</keyword>
<dbReference type="InterPro" id="IPR020904">
    <property type="entry name" value="Sc_DH/Rdtase_CS"/>
</dbReference>
<evidence type="ECO:0000256" key="2">
    <source>
        <dbReference type="ARBA" id="ARBA00022857"/>
    </source>
</evidence>
<dbReference type="CDD" id="cd17324">
    <property type="entry name" value="MFS_NepI_like"/>
    <property type="match status" value="1"/>
</dbReference>
<evidence type="ECO:0000313" key="6">
    <source>
        <dbReference type="Proteomes" id="UP001287286"/>
    </source>
</evidence>
<evidence type="ECO:0000259" key="4">
    <source>
        <dbReference type="PROSITE" id="PS50850"/>
    </source>
</evidence>
<dbReference type="InterPro" id="IPR036188">
    <property type="entry name" value="FAD/NAD-bd_sf"/>
</dbReference>
<organism evidence="5 6">
    <name type="scientific">Purpureocillium lilacinum</name>
    <name type="common">Paecilomyces lilacinus</name>
    <dbReference type="NCBI Taxonomy" id="33203"/>
    <lineage>
        <taxon>Eukaryota</taxon>
        <taxon>Fungi</taxon>
        <taxon>Dikarya</taxon>
        <taxon>Ascomycota</taxon>
        <taxon>Pezizomycotina</taxon>
        <taxon>Sordariomycetes</taxon>
        <taxon>Hypocreomycetidae</taxon>
        <taxon>Hypocreales</taxon>
        <taxon>Ophiocordycipitaceae</taxon>
        <taxon>Purpureocillium</taxon>
    </lineage>
</organism>
<keyword evidence="6" id="KW-1185">Reference proteome</keyword>
<name>A0ABR0BIG2_PURLI</name>
<proteinExistence type="predicted"/>
<comment type="subcellular location">
    <subcellularLocation>
        <location evidence="1">Membrane</location>
        <topology evidence="1">Multi-pass membrane protein</topology>
    </subcellularLocation>
</comment>
<feature type="transmembrane region" description="Helical" evidence="3">
    <location>
        <begin position="801"/>
        <end position="821"/>
    </location>
</feature>
<feature type="domain" description="Major facilitator superfamily (MFS) profile" evidence="4">
    <location>
        <begin position="458"/>
        <end position="851"/>
    </location>
</feature>
<dbReference type="PROSITE" id="PS00061">
    <property type="entry name" value="ADH_SHORT"/>
    <property type="match status" value="1"/>
</dbReference>